<keyword evidence="1" id="KW-0521">NADP</keyword>
<dbReference type="Proteomes" id="UP000735874">
    <property type="component" value="Unassembled WGS sequence"/>
</dbReference>
<organism evidence="8 9">
    <name type="scientific">Phytophthora cactorum</name>
    <dbReference type="NCBI Taxonomy" id="29920"/>
    <lineage>
        <taxon>Eukaryota</taxon>
        <taxon>Sar</taxon>
        <taxon>Stramenopiles</taxon>
        <taxon>Oomycota</taxon>
        <taxon>Peronosporomycetes</taxon>
        <taxon>Peronosporales</taxon>
        <taxon>Peronosporaceae</taxon>
        <taxon>Phytophthora</taxon>
    </lineage>
</organism>
<reference evidence="8 9" key="1">
    <citation type="submission" date="2018-01" db="EMBL/GenBank/DDBJ databases">
        <title>Draft genome of the strawberry crown rot pathogen Phytophthora cactorum.</title>
        <authorList>
            <person name="Armitage A.D."/>
            <person name="Lysoe E."/>
            <person name="Nellist C.F."/>
            <person name="Harrison R.J."/>
            <person name="Brurberg M.B."/>
        </authorList>
    </citation>
    <scope>NUCLEOTIDE SEQUENCE [LARGE SCALE GENOMIC DNA]</scope>
    <source>
        <strain evidence="8 9">10300</strain>
    </source>
</reference>
<evidence type="ECO:0000256" key="2">
    <source>
        <dbReference type="ARBA" id="ARBA00023002"/>
    </source>
</evidence>
<reference evidence="7" key="3">
    <citation type="submission" date="2021-01" db="EMBL/GenBank/DDBJ databases">
        <title>Phytophthora aleatoria, a newly-described species from Pinus radiata is distinct from Phytophthora cactorum isolates based on comparative genomics.</title>
        <authorList>
            <person name="Mcdougal R."/>
            <person name="Panda P."/>
            <person name="Williams N."/>
            <person name="Studholme D.J."/>
        </authorList>
    </citation>
    <scope>NUCLEOTIDE SEQUENCE</scope>
    <source>
        <strain evidence="7">NZFS 3830</strain>
    </source>
</reference>
<dbReference type="SUPFAM" id="SSF51735">
    <property type="entry name" value="NAD(P)-binding Rossmann-fold domains"/>
    <property type="match status" value="1"/>
</dbReference>
<reference evidence="4" key="2">
    <citation type="submission" date="2018-10" db="EMBL/GenBank/DDBJ databases">
        <title>Effector identification in a new, highly contiguous assembly of the strawberry crown rot pathogen Phytophthora cactorum.</title>
        <authorList>
            <person name="Armitage A.D."/>
            <person name="Nellist C.F."/>
            <person name="Bates H."/>
            <person name="Vickerstaff R.J."/>
            <person name="Harrison R.J."/>
        </authorList>
    </citation>
    <scope>NUCLEOTIDE SEQUENCE</scope>
    <source>
        <strain evidence="4">15-7</strain>
        <strain evidence="5">4032</strain>
        <strain evidence="6">4040</strain>
    </source>
</reference>
<dbReference type="PANTHER" id="PTHR43544:SF7">
    <property type="entry name" value="NADB-LER2"/>
    <property type="match status" value="1"/>
</dbReference>
<dbReference type="Proteomes" id="UP000251314">
    <property type="component" value="Unassembled WGS sequence"/>
</dbReference>
<dbReference type="EMBL" id="MJFZ01001279">
    <property type="protein sequence ID" value="RAW22555.1"/>
    <property type="molecule type" value="Genomic_DNA"/>
</dbReference>
<dbReference type="VEuPathDB" id="FungiDB:PC110_g21005"/>
<dbReference type="AlphaFoldDB" id="A0A329RD16"/>
<proteinExistence type="inferred from homology"/>
<name>A0A329RD16_9STRA</name>
<evidence type="ECO:0000313" key="4">
    <source>
        <dbReference type="EMBL" id="KAG2851596.1"/>
    </source>
</evidence>
<dbReference type="InterPro" id="IPR020904">
    <property type="entry name" value="Sc_DH/Rdtase_CS"/>
</dbReference>
<comment type="similarity">
    <text evidence="3">Belongs to the short-chain dehydrogenases/reductases (SDR) family.</text>
</comment>
<keyword evidence="9" id="KW-1185">Reference proteome</keyword>
<dbReference type="EMBL" id="RCMI01000589">
    <property type="protein sequence ID" value="KAG2904522.1"/>
    <property type="molecule type" value="Genomic_DNA"/>
</dbReference>
<dbReference type="PRINTS" id="PR00081">
    <property type="entry name" value="GDHRDH"/>
</dbReference>
<dbReference type="PRINTS" id="PR00080">
    <property type="entry name" value="SDRFAMILY"/>
</dbReference>
<sequence length="243" mass="25483">MDSSKKTVLITGSTRGIGLAFAEQYTKAGWNVIGTARADSSTEKLSALGPLKIVTMDTGDEDTIIEAARQLEGQPIDLLINNAGIGLPGDFKSITKAALLRQFEVNTIGPFLVTRSLLPNLQLASTAHGVAHVVQLSSVVGSIGSITNETAAMFKDALYGYGSSKAALNMITRALAVELSANNIVVVSVHPGYVDTDMTQGKATLKPADSVAAMASFVSKLSSESTGKFFNLDPQIPAAELPW</sequence>
<dbReference type="OrthoDB" id="1933717at2759"/>
<evidence type="ECO:0000256" key="1">
    <source>
        <dbReference type="ARBA" id="ARBA00022857"/>
    </source>
</evidence>
<dbReference type="PANTHER" id="PTHR43544">
    <property type="entry name" value="SHORT-CHAIN DEHYDROGENASE/REDUCTASE"/>
    <property type="match status" value="1"/>
</dbReference>
<dbReference type="Proteomes" id="UP000736787">
    <property type="component" value="Unassembled WGS sequence"/>
</dbReference>
<evidence type="ECO:0000313" key="9">
    <source>
        <dbReference type="Proteomes" id="UP000251314"/>
    </source>
</evidence>
<dbReference type="Pfam" id="PF00106">
    <property type="entry name" value="adh_short"/>
    <property type="match status" value="1"/>
</dbReference>
<dbReference type="Gene3D" id="3.40.50.720">
    <property type="entry name" value="NAD(P)-binding Rossmann-like Domain"/>
    <property type="match status" value="1"/>
</dbReference>
<dbReference type="Proteomes" id="UP000774804">
    <property type="component" value="Unassembled WGS sequence"/>
</dbReference>
<protein>
    <submittedName>
        <fullName evidence="8">Uncharacterized protein</fullName>
    </submittedName>
</protein>
<dbReference type="InterPro" id="IPR051468">
    <property type="entry name" value="Fungal_SecMetab_SDRs"/>
</dbReference>
<dbReference type="EMBL" id="RCMK01000499">
    <property type="protein sequence ID" value="KAG2925204.1"/>
    <property type="molecule type" value="Genomic_DNA"/>
</dbReference>
<dbReference type="InterPro" id="IPR036291">
    <property type="entry name" value="NAD(P)-bd_dom_sf"/>
</dbReference>
<keyword evidence="2" id="KW-0560">Oxidoreductase</keyword>
<evidence type="ECO:0000313" key="7">
    <source>
        <dbReference type="EMBL" id="KAG6946577.1"/>
    </source>
</evidence>
<dbReference type="InterPro" id="IPR002347">
    <property type="entry name" value="SDR_fam"/>
</dbReference>
<evidence type="ECO:0000313" key="8">
    <source>
        <dbReference type="EMBL" id="RAW22555.1"/>
    </source>
</evidence>
<comment type="caution">
    <text evidence="8">The sequence shown here is derived from an EMBL/GenBank/DDBJ whole genome shotgun (WGS) entry which is preliminary data.</text>
</comment>
<accession>A0A329RD16</accession>
<dbReference type="EMBL" id="RCMG01000597">
    <property type="protein sequence ID" value="KAG2851596.1"/>
    <property type="molecule type" value="Genomic_DNA"/>
</dbReference>
<dbReference type="GO" id="GO:0005737">
    <property type="term" value="C:cytoplasm"/>
    <property type="evidence" value="ECO:0007669"/>
    <property type="project" value="TreeGrafter"/>
</dbReference>
<evidence type="ECO:0000313" key="6">
    <source>
        <dbReference type="EMBL" id="KAG2925204.1"/>
    </source>
</evidence>
<dbReference type="PROSITE" id="PS00061">
    <property type="entry name" value="ADH_SHORT"/>
    <property type="match status" value="1"/>
</dbReference>
<dbReference type="CDD" id="cd05325">
    <property type="entry name" value="carb_red_sniffer_like_SDR_c"/>
    <property type="match status" value="1"/>
</dbReference>
<dbReference type="GO" id="GO:0016491">
    <property type="term" value="F:oxidoreductase activity"/>
    <property type="evidence" value="ECO:0007669"/>
    <property type="project" value="UniProtKB-KW"/>
</dbReference>
<dbReference type="Proteomes" id="UP000688947">
    <property type="component" value="Unassembled WGS sequence"/>
</dbReference>
<dbReference type="EMBL" id="JAENGZ010001715">
    <property type="protein sequence ID" value="KAG6946577.1"/>
    <property type="molecule type" value="Genomic_DNA"/>
</dbReference>
<gene>
    <name evidence="7" type="ORF">JG687_00016623</name>
    <name evidence="8" type="ORF">PC110_g21005</name>
    <name evidence="4" type="ORF">PC113_g15776</name>
    <name evidence="5" type="ORF">PC115_g14943</name>
    <name evidence="6" type="ORF">PC117_g15224</name>
</gene>
<evidence type="ECO:0000256" key="3">
    <source>
        <dbReference type="RuleBase" id="RU000363"/>
    </source>
</evidence>
<evidence type="ECO:0000313" key="5">
    <source>
        <dbReference type="EMBL" id="KAG2904522.1"/>
    </source>
</evidence>